<evidence type="ECO:0000259" key="2">
    <source>
        <dbReference type="Pfam" id="PF13202"/>
    </source>
</evidence>
<comment type="caution">
    <text evidence="3">The sequence shown here is derived from an EMBL/GenBank/DDBJ whole genome shotgun (WGS) entry which is preliminary data.</text>
</comment>
<evidence type="ECO:0000256" key="1">
    <source>
        <dbReference type="SAM" id="SignalP"/>
    </source>
</evidence>
<reference evidence="3 4" key="1">
    <citation type="submission" date="2020-06" db="EMBL/GenBank/DDBJ databases">
        <title>Sulfitobacter algicola sp. nov., isolated from green algae.</title>
        <authorList>
            <person name="Wang C."/>
        </authorList>
    </citation>
    <scope>NUCLEOTIDE SEQUENCE [LARGE SCALE GENOMIC DNA]</scope>
    <source>
        <strain evidence="3 4">1151</strain>
    </source>
</reference>
<accession>A0ABX2IRZ7</accession>
<feature type="signal peptide" evidence="1">
    <location>
        <begin position="1"/>
        <end position="20"/>
    </location>
</feature>
<keyword evidence="1" id="KW-0732">Signal</keyword>
<dbReference type="Gene3D" id="1.10.238.10">
    <property type="entry name" value="EF-hand"/>
    <property type="match status" value="1"/>
</dbReference>
<protein>
    <submittedName>
        <fullName evidence="3">EF-hand domain-containing protein</fullName>
    </submittedName>
</protein>
<sequence>MKTLTLSVAVAALATFQAFAQDAAIDADGDGVYNMTELQTAFPELTDELFTAIDVNADGAVDMEEMQAAQDAALLPATDG</sequence>
<dbReference type="InterPro" id="IPR018247">
    <property type="entry name" value="EF_Hand_1_Ca_BS"/>
</dbReference>
<dbReference type="RefSeq" id="WP_174138816.1">
    <property type="nucleotide sequence ID" value="NZ_JABUFE010000007.1"/>
</dbReference>
<proteinExistence type="predicted"/>
<dbReference type="SUPFAM" id="SSF47473">
    <property type="entry name" value="EF-hand"/>
    <property type="match status" value="1"/>
</dbReference>
<keyword evidence="4" id="KW-1185">Reference proteome</keyword>
<dbReference type="InterPro" id="IPR002048">
    <property type="entry name" value="EF_hand_dom"/>
</dbReference>
<name>A0ABX2IRZ7_9RHOB</name>
<feature type="chain" id="PRO_5045225141" evidence="1">
    <location>
        <begin position="21"/>
        <end position="80"/>
    </location>
</feature>
<evidence type="ECO:0000313" key="3">
    <source>
        <dbReference type="EMBL" id="NSX55666.1"/>
    </source>
</evidence>
<gene>
    <name evidence="3" type="ORF">HRQ87_12715</name>
</gene>
<evidence type="ECO:0000313" key="4">
    <source>
        <dbReference type="Proteomes" id="UP000777935"/>
    </source>
</evidence>
<dbReference type="InterPro" id="IPR011992">
    <property type="entry name" value="EF-hand-dom_pair"/>
</dbReference>
<dbReference type="Proteomes" id="UP000777935">
    <property type="component" value="Unassembled WGS sequence"/>
</dbReference>
<dbReference type="PROSITE" id="PS00018">
    <property type="entry name" value="EF_HAND_1"/>
    <property type="match status" value="1"/>
</dbReference>
<dbReference type="EMBL" id="JABUFE010000007">
    <property type="protein sequence ID" value="NSX55666.1"/>
    <property type="molecule type" value="Genomic_DNA"/>
</dbReference>
<organism evidence="3 4">
    <name type="scientific">Parasulfitobacter algicola</name>
    <dbReference type="NCBI Taxonomy" id="2614809"/>
    <lineage>
        <taxon>Bacteria</taxon>
        <taxon>Pseudomonadati</taxon>
        <taxon>Pseudomonadota</taxon>
        <taxon>Alphaproteobacteria</taxon>
        <taxon>Rhodobacterales</taxon>
        <taxon>Roseobacteraceae</taxon>
        <taxon>Parasulfitobacter</taxon>
    </lineage>
</organism>
<dbReference type="Pfam" id="PF13202">
    <property type="entry name" value="EF-hand_5"/>
    <property type="match status" value="1"/>
</dbReference>
<feature type="domain" description="EF-hand" evidence="2">
    <location>
        <begin position="48"/>
        <end position="67"/>
    </location>
</feature>